<sequence>SPRESDKQVYAARAGGSKAGAKG</sequence>
<feature type="compositionally biased region" description="Low complexity" evidence="1">
    <location>
        <begin position="11"/>
        <end position="23"/>
    </location>
</feature>
<dbReference type="EMBL" id="UOGK01000036">
    <property type="protein sequence ID" value="VAX36151.1"/>
    <property type="molecule type" value="Genomic_DNA"/>
</dbReference>
<feature type="region of interest" description="Disordered" evidence="1">
    <location>
        <begin position="1"/>
        <end position="23"/>
    </location>
</feature>
<gene>
    <name evidence="2" type="ORF">MNBD_PLANCTO03-175</name>
</gene>
<evidence type="ECO:0000256" key="1">
    <source>
        <dbReference type="SAM" id="MobiDB-lite"/>
    </source>
</evidence>
<feature type="non-terminal residue" evidence="2">
    <location>
        <position position="1"/>
    </location>
</feature>
<accession>A0A3B1DBE2</accession>
<proteinExistence type="predicted"/>
<reference evidence="2" key="1">
    <citation type="submission" date="2018-06" db="EMBL/GenBank/DDBJ databases">
        <authorList>
            <person name="Zhirakovskaya E."/>
        </authorList>
    </citation>
    <scope>NUCLEOTIDE SEQUENCE</scope>
</reference>
<evidence type="ECO:0000313" key="2">
    <source>
        <dbReference type="EMBL" id="VAX36151.1"/>
    </source>
</evidence>
<name>A0A3B1DBE2_9ZZZZ</name>
<organism evidence="2">
    <name type="scientific">hydrothermal vent metagenome</name>
    <dbReference type="NCBI Taxonomy" id="652676"/>
    <lineage>
        <taxon>unclassified sequences</taxon>
        <taxon>metagenomes</taxon>
        <taxon>ecological metagenomes</taxon>
    </lineage>
</organism>
<protein>
    <submittedName>
        <fullName evidence="2">Uncharacterized protein</fullName>
    </submittedName>
</protein>
<dbReference type="AlphaFoldDB" id="A0A3B1DBE2"/>